<organism evidence="1 2">
    <name type="scientific">Leptolyngbya iicbica LK</name>
    <dbReference type="NCBI Taxonomy" id="2294035"/>
    <lineage>
        <taxon>Bacteria</taxon>
        <taxon>Bacillati</taxon>
        <taxon>Cyanobacteriota</taxon>
        <taxon>Cyanophyceae</taxon>
        <taxon>Leptolyngbyales</taxon>
        <taxon>Leptolyngbyaceae</taxon>
        <taxon>Leptolyngbya group</taxon>
        <taxon>Leptolyngbya</taxon>
        <taxon>Leptolyngbya iicbica</taxon>
    </lineage>
</organism>
<dbReference type="OrthoDB" id="468477at2"/>
<proteinExistence type="predicted"/>
<protein>
    <submittedName>
        <fullName evidence="1">Uncharacterized protein</fullName>
    </submittedName>
</protein>
<gene>
    <name evidence="1" type="ORF">DYY88_01760</name>
</gene>
<comment type="caution">
    <text evidence="1">The sequence shown here is derived from an EMBL/GenBank/DDBJ whole genome shotgun (WGS) entry which is preliminary data.</text>
</comment>
<keyword evidence="2" id="KW-1185">Reference proteome</keyword>
<evidence type="ECO:0000313" key="1">
    <source>
        <dbReference type="EMBL" id="RZM82017.1"/>
    </source>
</evidence>
<name>A0A4Q7EG06_9CYAN</name>
<dbReference type="Proteomes" id="UP000292459">
    <property type="component" value="Unassembled WGS sequence"/>
</dbReference>
<sequence>MLPLPIYWSEESDMANFIVRMLTVTVAAVSAVAITSVAKADEPPTTNSAYVPEAANEIFFNNSPSFNQRRSLGGQLSTMFGVGGFPEQNIMQDGYDVFNAYNYLLELQTQSDPTLRVPDLMNPYNTSVQFLPTMTEGAISGSEFVFE</sequence>
<dbReference type="AlphaFoldDB" id="A0A4Q7EG06"/>
<evidence type="ECO:0000313" key="2">
    <source>
        <dbReference type="Proteomes" id="UP000292459"/>
    </source>
</evidence>
<dbReference type="EMBL" id="QVFV01000001">
    <property type="protein sequence ID" value="RZM82017.1"/>
    <property type="molecule type" value="Genomic_DNA"/>
</dbReference>
<reference evidence="1 2" key="1">
    <citation type="submission" date="2018-11" db="EMBL/GenBank/DDBJ databases">
        <title>Whole genome sequencing of an environmental sample.</title>
        <authorList>
            <person name="Sarangi A.N."/>
            <person name="Singh D."/>
            <person name="Tripathy S."/>
        </authorList>
    </citation>
    <scope>NUCLEOTIDE SEQUENCE [LARGE SCALE GENOMIC DNA]</scope>
    <source>
        <strain evidence="1 2">Lakshadweep</strain>
    </source>
</reference>
<dbReference type="RefSeq" id="WP_039724577.1">
    <property type="nucleotide sequence ID" value="NZ_QVFV01000001.1"/>
</dbReference>
<accession>A0A4Q7EG06</accession>